<dbReference type="Proteomes" id="UP000239471">
    <property type="component" value="Unassembled WGS sequence"/>
</dbReference>
<dbReference type="PANTHER" id="PTHR30244">
    <property type="entry name" value="TRANSAMINASE"/>
    <property type="match status" value="1"/>
</dbReference>
<dbReference type="FunFam" id="3.40.640.10:FF:000079">
    <property type="entry name" value="LPS biosynthesis protein"/>
    <property type="match status" value="1"/>
</dbReference>
<evidence type="ECO:0000313" key="5">
    <source>
        <dbReference type="EMBL" id="PRR82856.1"/>
    </source>
</evidence>
<dbReference type="EMBL" id="PVXQ01000012">
    <property type="protein sequence ID" value="PRR82856.1"/>
    <property type="molecule type" value="Genomic_DNA"/>
</dbReference>
<dbReference type="Pfam" id="PF01041">
    <property type="entry name" value="DegT_DnrJ_EryC1"/>
    <property type="match status" value="1"/>
</dbReference>
<dbReference type="CDD" id="cd00616">
    <property type="entry name" value="AHBA_syn"/>
    <property type="match status" value="1"/>
</dbReference>
<dbReference type="NCBIfam" id="NF011936">
    <property type="entry name" value="PRK15407.1"/>
    <property type="match status" value="1"/>
</dbReference>
<evidence type="ECO:0000313" key="6">
    <source>
        <dbReference type="Proteomes" id="UP000239471"/>
    </source>
</evidence>
<sequence>MSNIKFDEMSARLEILKKVKNFYKEKSSGKKFIAGQTYIPASGKVVDEDDLSNLVDSSLDMWLTSGRYGNQFEKEFSEFLGVKYCSLVNSGSSANLVAVSALTSHKLGERRLKAGDEVITVAAGFPTTVAPVIQNGLIPVFVDVEIGTYNINSNKLEEAITCKTRAIILAHTLGNPFNLSKIIELSKKHDLWVIEDNCDALGSKYDGKYTGTFGDISTFSFYPAHHITMGEGGAVVTSDSKLHNIIQSIRDWGRDCCCPPGSDNLCGNRFTQQHGELPIGYDHKYVYSNFGYNLKVTDMQAALGVSQLKKLPFFIEKRIENYKKIYNGLKQFQEYLILPESTEKSEPSWFGFIITLKENTKYNRNSLVKFLEERKIGTRLLFAGNIIKQPMFVENNVNYRVSGKLDSTDIVMKNTFWIGVWPGIDEEQIKYIINQFKNYFSI</sequence>
<evidence type="ECO:0000256" key="2">
    <source>
        <dbReference type="ARBA" id="ARBA00022898"/>
    </source>
</evidence>
<proteinExistence type="inferred from homology"/>
<accession>A0A2T0BG23</accession>
<dbReference type="AlphaFoldDB" id="A0A2T0BG23"/>
<dbReference type="GO" id="GO:0000271">
    <property type="term" value="P:polysaccharide biosynthetic process"/>
    <property type="evidence" value="ECO:0007669"/>
    <property type="project" value="TreeGrafter"/>
</dbReference>
<keyword evidence="5" id="KW-0032">Aminotransferase</keyword>
<dbReference type="InterPro" id="IPR015424">
    <property type="entry name" value="PyrdxlP-dep_Trfase"/>
</dbReference>
<evidence type="ECO:0000256" key="4">
    <source>
        <dbReference type="RuleBase" id="RU004508"/>
    </source>
</evidence>
<comment type="caution">
    <text evidence="5">The sequence shown here is derived from an EMBL/GenBank/DDBJ whole genome shotgun (WGS) entry which is preliminary data.</text>
</comment>
<dbReference type="PANTHER" id="PTHR30244:SF34">
    <property type="entry name" value="DTDP-4-AMINO-4,6-DIDEOXYGALACTOSE TRANSAMINASE"/>
    <property type="match status" value="1"/>
</dbReference>
<dbReference type="EC" id="2.6.1.100" evidence="5"/>
<dbReference type="InterPro" id="IPR000653">
    <property type="entry name" value="DegT/StrS_aminotransferase"/>
</dbReference>
<dbReference type="OrthoDB" id="9810913at2"/>
<evidence type="ECO:0000256" key="1">
    <source>
        <dbReference type="ARBA" id="ARBA00001933"/>
    </source>
</evidence>
<keyword evidence="5" id="KW-0808">Transferase</keyword>
<comment type="similarity">
    <text evidence="3 4">Belongs to the DegT/DnrJ/EryC1 family.</text>
</comment>
<comment type="cofactor">
    <cofactor evidence="1">
        <name>pyridoxal 5'-phosphate</name>
        <dbReference type="ChEBI" id="CHEBI:597326"/>
    </cofactor>
</comment>
<keyword evidence="6" id="KW-1185">Reference proteome</keyword>
<name>A0A2T0BG23_9CLOT</name>
<dbReference type="GO" id="GO:0030170">
    <property type="term" value="F:pyridoxal phosphate binding"/>
    <property type="evidence" value="ECO:0007669"/>
    <property type="project" value="TreeGrafter"/>
</dbReference>
<dbReference type="RefSeq" id="WP_106059484.1">
    <property type="nucleotide sequence ID" value="NZ_PVXQ01000012.1"/>
</dbReference>
<dbReference type="Gene3D" id="3.90.1150.10">
    <property type="entry name" value="Aspartate Aminotransferase, domain 1"/>
    <property type="match status" value="1"/>
</dbReference>
<dbReference type="PIRSF" id="PIRSF000390">
    <property type="entry name" value="PLP_StrS"/>
    <property type="match status" value="1"/>
</dbReference>
<evidence type="ECO:0000256" key="3">
    <source>
        <dbReference type="ARBA" id="ARBA00037999"/>
    </source>
</evidence>
<dbReference type="Gene3D" id="3.40.640.10">
    <property type="entry name" value="Type I PLP-dependent aspartate aminotransferase-like (Major domain)"/>
    <property type="match status" value="1"/>
</dbReference>
<dbReference type="InterPro" id="IPR015422">
    <property type="entry name" value="PyrdxlP-dep_Trfase_small"/>
</dbReference>
<dbReference type="InterPro" id="IPR015421">
    <property type="entry name" value="PyrdxlP-dep_Trfase_major"/>
</dbReference>
<protein>
    <submittedName>
        <fullName evidence="5">L-glutamine:2-deoxy-scyllo-inosose aminotransferase</fullName>
        <ecNumber evidence="5">2.6.1.100</ecNumber>
    </submittedName>
</protein>
<reference evidence="5 6" key="1">
    <citation type="submission" date="2018-03" db="EMBL/GenBank/DDBJ databases">
        <title>Genome sequence of Clostridium vincentii DSM 10228.</title>
        <authorList>
            <person name="Poehlein A."/>
            <person name="Daniel R."/>
        </authorList>
    </citation>
    <scope>NUCLEOTIDE SEQUENCE [LARGE SCALE GENOMIC DNA]</scope>
    <source>
        <strain evidence="5 6">DSM 10228</strain>
    </source>
</reference>
<keyword evidence="2 4" id="KW-0663">Pyridoxal phosphate</keyword>
<gene>
    <name evidence="5" type="primary">btrR</name>
    <name evidence="5" type="ORF">CLVI_14930</name>
</gene>
<dbReference type="SUPFAM" id="SSF53383">
    <property type="entry name" value="PLP-dependent transferases"/>
    <property type="match status" value="1"/>
</dbReference>
<organism evidence="5 6">
    <name type="scientific">Clostridium vincentii</name>
    <dbReference type="NCBI Taxonomy" id="52704"/>
    <lineage>
        <taxon>Bacteria</taxon>
        <taxon>Bacillati</taxon>
        <taxon>Bacillota</taxon>
        <taxon>Clostridia</taxon>
        <taxon>Eubacteriales</taxon>
        <taxon>Clostridiaceae</taxon>
        <taxon>Clostridium</taxon>
    </lineage>
</organism>
<dbReference type="GO" id="GO:0008483">
    <property type="term" value="F:transaminase activity"/>
    <property type="evidence" value="ECO:0007669"/>
    <property type="project" value="UniProtKB-KW"/>
</dbReference>